<keyword evidence="10" id="KW-0539">Nucleus</keyword>
<evidence type="ECO:0000256" key="12">
    <source>
        <dbReference type="SAM" id="MobiDB-lite"/>
    </source>
</evidence>
<evidence type="ECO:0000256" key="8">
    <source>
        <dbReference type="ARBA" id="ARBA00023125"/>
    </source>
</evidence>
<evidence type="ECO:0000313" key="14">
    <source>
        <dbReference type="Ensembl" id="ENSOABP00000069701.1"/>
    </source>
</evidence>
<feature type="domain" description="C2H2-type" evidence="13">
    <location>
        <begin position="293"/>
        <end position="320"/>
    </location>
</feature>
<dbReference type="AlphaFoldDB" id="A0AAZ1XN66"/>
<keyword evidence="9" id="KW-0804">Transcription</keyword>
<comment type="subcellular location">
    <subcellularLocation>
        <location evidence="1">Nucleus</location>
    </subcellularLocation>
</comment>
<name>A0AAZ1XN66_OREAU</name>
<dbReference type="GO" id="GO:0000978">
    <property type="term" value="F:RNA polymerase II cis-regulatory region sequence-specific DNA binding"/>
    <property type="evidence" value="ECO:0007669"/>
    <property type="project" value="TreeGrafter"/>
</dbReference>
<proteinExistence type="inferred from homology"/>
<evidence type="ECO:0000256" key="5">
    <source>
        <dbReference type="ARBA" id="ARBA00022771"/>
    </source>
</evidence>
<keyword evidence="3" id="KW-0479">Metal-binding</keyword>
<keyword evidence="5 11" id="KW-0863">Zinc-finger</keyword>
<evidence type="ECO:0000256" key="10">
    <source>
        <dbReference type="ARBA" id="ARBA00023242"/>
    </source>
</evidence>
<evidence type="ECO:0000256" key="6">
    <source>
        <dbReference type="ARBA" id="ARBA00022833"/>
    </source>
</evidence>
<feature type="domain" description="C2H2-type" evidence="13">
    <location>
        <begin position="377"/>
        <end position="404"/>
    </location>
</feature>
<dbReference type="FunFam" id="3.30.160.60:FF:000931">
    <property type="entry name" value="zinc finger protein 697"/>
    <property type="match status" value="1"/>
</dbReference>
<keyword evidence="15" id="KW-1185">Reference proteome</keyword>
<dbReference type="GO" id="GO:0031519">
    <property type="term" value="C:PcG protein complex"/>
    <property type="evidence" value="ECO:0007669"/>
    <property type="project" value="TreeGrafter"/>
</dbReference>
<dbReference type="GO" id="GO:0000981">
    <property type="term" value="F:DNA-binding transcription factor activity, RNA polymerase II-specific"/>
    <property type="evidence" value="ECO:0007669"/>
    <property type="project" value="TreeGrafter"/>
</dbReference>
<reference evidence="15" key="1">
    <citation type="submission" date="2020-03" db="EMBL/GenBank/DDBJ databases">
        <title>Evolution of repeat sequences and sex chromosomes of tilapia species revealed by chromosome-level genomes.</title>
        <authorList>
            <person name="Xu L."/>
            <person name="Tao W."/>
            <person name="Wang D."/>
            <person name="Zhou Q."/>
        </authorList>
    </citation>
    <scope>NUCLEOTIDE SEQUENCE [LARGE SCALE GENOMIC DNA]</scope>
    <source>
        <strain evidence="15">Israel</strain>
    </source>
</reference>
<dbReference type="Ensembl" id="ENSOABT00000067870.1">
    <property type="protein sequence ID" value="ENSOABP00000069701.1"/>
    <property type="gene ID" value="ENSOABG00000027088.1"/>
</dbReference>
<gene>
    <name evidence="14" type="primary">ZKSCAN1</name>
</gene>
<dbReference type="PANTHER" id="PTHR14003">
    <property type="entry name" value="TRANSCRIPTIONAL REPRESSOR PROTEIN YY"/>
    <property type="match status" value="1"/>
</dbReference>
<feature type="domain" description="C2H2-type" evidence="13">
    <location>
        <begin position="349"/>
        <end position="376"/>
    </location>
</feature>
<feature type="region of interest" description="Disordered" evidence="12">
    <location>
        <begin position="80"/>
        <end position="102"/>
    </location>
</feature>
<accession>A0AAZ1XN66</accession>
<dbReference type="FunFam" id="3.30.160.60:FF:001158">
    <property type="entry name" value="zinc finger protein 22"/>
    <property type="match status" value="1"/>
</dbReference>
<sequence length="460" mass="53168">MPSVQYLREFINERLTAAAEQIFLEFEKTIVQYEEEIDRQRRLLDITWKPQIKLHRTDVPQQPVCKEEEVLIELQLCDQEEPEPPQIKEEQEELCSSQEGEQLGLKEEPDTFMVTAADEGEHSEPEANTDQLPSHSSDTFMFIQSKSKEIFEVINNSIQYEEENDHQHRLMDISWKPKIQLHITDVPQQPVCEEEEVLPDKQLWKQQRSSSLDQEEPEPEGEQLGLKGETDTFMVTAAEEEDHNDPEANTDQLLSHSCPINESQNHEGSWNLDSGTNGNSESRCNSDTGKKSLTCDFCGKSFKNKYNMNQHHRIHTGEKPYSCETCGKSFYVSSSLKSHKTTHTGEKPYSCKTCGKSFTQRGSLTIHMRTHTGEKPYHCKTCRKIFTCSSHLSVHIRTHTGEKPYCCKTCGKMFTYRSQLFGHIRTHTGEKPYHCKTCGKMFTYNSHLWRHMKTHTGEKP</sequence>
<evidence type="ECO:0000256" key="3">
    <source>
        <dbReference type="ARBA" id="ARBA00022723"/>
    </source>
</evidence>
<dbReference type="SMART" id="SM00355">
    <property type="entry name" value="ZnF_C2H2"/>
    <property type="match status" value="6"/>
</dbReference>
<reference evidence="14" key="3">
    <citation type="submission" date="2025-09" db="UniProtKB">
        <authorList>
            <consortium name="Ensembl"/>
        </authorList>
    </citation>
    <scope>IDENTIFICATION</scope>
</reference>
<evidence type="ECO:0000256" key="1">
    <source>
        <dbReference type="ARBA" id="ARBA00004123"/>
    </source>
</evidence>
<comment type="similarity">
    <text evidence="2">Belongs to the krueppel C2H2-type zinc-finger protein family.</text>
</comment>
<dbReference type="Proteomes" id="UP000472276">
    <property type="component" value="Unassembled WGS sequence"/>
</dbReference>
<keyword evidence="7" id="KW-0805">Transcription regulation</keyword>
<dbReference type="InterPro" id="IPR036236">
    <property type="entry name" value="Znf_C2H2_sf"/>
</dbReference>
<evidence type="ECO:0000256" key="11">
    <source>
        <dbReference type="PROSITE-ProRule" id="PRU00042"/>
    </source>
</evidence>
<dbReference type="FunFam" id="3.30.160.60:FF:001009">
    <property type="entry name" value="Zinc finger protein 26"/>
    <property type="match status" value="1"/>
</dbReference>
<keyword evidence="6" id="KW-0862">Zinc</keyword>
<dbReference type="PROSITE" id="PS50157">
    <property type="entry name" value="ZINC_FINGER_C2H2_2"/>
    <property type="match status" value="6"/>
</dbReference>
<feature type="domain" description="C2H2-type" evidence="13">
    <location>
        <begin position="433"/>
        <end position="460"/>
    </location>
</feature>
<dbReference type="GO" id="GO:0005667">
    <property type="term" value="C:transcription regulator complex"/>
    <property type="evidence" value="ECO:0007669"/>
    <property type="project" value="TreeGrafter"/>
</dbReference>
<dbReference type="Pfam" id="PF00096">
    <property type="entry name" value="zf-C2H2"/>
    <property type="match status" value="5"/>
</dbReference>
<organism evidence="14 15">
    <name type="scientific">Oreochromis aureus</name>
    <name type="common">Israeli tilapia</name>
    <name type="synonym">Chromis aureus</name>
    <dbReference type="NCBI Taxonomy" id="47969"/>
    <lineage>
        <taxon>Eukaryota</taxon>
        <taxon>Metazoa</taxon>
        <taxon>Chordata</taxon>
        <taxon>Craniata</taxon>
        <taxon>Vertebrata</taxon>
        <taxon>Euteleostomi</taxon>
        <taxon>Actinopterygii</taxon>
        <taxon>Neopterygii</taxon>
        <taxon>Teleostei</taxon>
        <taxon>Neoteleostei</taxon>
        <taxon>Acanthomorphata</taxon>
        <taxon>Ovalentaria</taxon>
        <taxon>Cichlomorphae</taxon>
        <taxon>Cichliformes</taxon>
        <taxon>Cichlidae</taxon>
        <taxon>African cichlids</taxon>
        <taxon>Pseudocrenilabrinae</taxon>
        <taxon>Oreochromini</taxon>
        <taxon>Oreochromis</taxon>
    </lineage>
</organism>
<dbReference type="PROSITE" id="PS00028">
    <property type="entry name" value="ZINC_FINGER_C2H2_1"/>
    <property type="match status" value="6"/>
</dbReference>
<dbReference type="CDD" id="cd00065">
    <property type="entry name" value="FYVE_like_SF"/>
    <property type="match status" value="1"/>
</dbReference>
<evidence type="ECO:0000256" key="2">
    <source>
        <dbReference type="ARBA" id="ARBA00006991"/>
    </source>
</evidence>
<dbReference type="GO" id="GO:0008270">
    <property type="term" value="F:zinc ion binding"/>
    <property type="evidence" value="ECO:0007669"/>
    <property type="project" value="UniProtKB-KW"/>
</dbReference>
<reference evidence="14" key="2">
    <citation type="submission" date="2025-08" db="UniProtKB">
        <authorList>
            <consortium name="Ensembl"/>
        </authorList>
    </citation>
    <scope>IDENTIFICATION</scope>
</reference>
<feature type="region of interest" description="Disordered" evidence="12">
    <location>
        <begin position="258"/>
        <end position="285"/>
    </location>
</feature>
<feature type="region of interest" description="Disordered" evidence="12">
    <location>
        <begin position="194"/>
        <end position="229"/>
    </location>
</feature>
<keyword evidence="8" id="KW-0238">DNA-binding</keyword>
<feature type="domain" description="C2H2-type" evidence="13">
    <location>
        <begin position="405"/>
        <end position="432"/>
    </location>
</feature>
<dbReference type="InterPro" id="IPR013087">
    <property type="entry name" value="Znf_C2H2_type"/>
</dbReference>
<feature type="domain" description="C2H2-type" evidence="13">
    <location>
        <begin position="321"/>
        <end position="348"/>
    </location>
</feature>
<protein>
    <recommendedName>
        <fullName evidence="13">C2H2-type domain-containing protein</fullName>
    </recommendedName>
</protein>
<dbReference type="SUPFAM" id="SSF57667">
    <property type="entry name" value="beta-beta-alpha zinc fingers"/>
    <property type="match status" value="3"/>
</dbReference>
<dbReference type="PANTHER" id="PTHR14003:SF23">
    <property type="entry name" value="ZINC FINGER PROTEIN 143"/>
    <property type="match status" value="1"/>
</dbReference>
<dbReference type="FunFam" id="3.30.160.60:FF:000475">
    <property type="entry name" value="zinc finger protein 32 isoform X1"/>
    <property type="match status" value="1"/>
</dbReference>
<dbReference type="GO" id="GO:0000785">
    <property type="term" value="C:chromatin"/>
    <property type="evidence" value="ECO:0007669"/>
    <property type="project" value="TreeGrafter"/>
</dbReference>
<evidence type="ECO:0000259" key="13">
    <source>
        <dbReference type="PROSITE" id="PS50157"/>
    </source>
</evidence>
<keyword evidence="4" id="KW-0677">Repeat</keyword>
<evidence type="ECO:0000256" key="7">
    <source>
        <dbReference type="ARBA" id="ARBA00023015"/>
    </source>
</evidence>
<dbReference type="Gene3D" id="3.30.160.60">
    <property type="entry name" value="Classic Zinc Finger"/>
    <property type="match status" value="6"/>
</dbReference>
<evidence type="ECO:0000313" key="15">
    <source>
        <dbReference type="Proteomes" id="UP000472276"/>
    </source>
</evidence>
<evidence type="ECO:0000256" key="9">
    <source>
        <dbReference type="ARBA" id="ARBA00023163"/>
    </source>
</evidence>
<evidence type="ECO:0000256" key="4">
    <source>
        <dbReference type="ARBA" id="ARBA00022737"/>
    </source>
</evidence>
<dbReference type="FunFam" id="3.30.160.60:FF:001270">
    <property type="entry name" value="zinc finger protein 583 isoform X1"/>
    <property type="match status" value="1"/>
</dbReference>
<dbReference type="FunFam" id="3.30.160.60:FF:001498">
    <property type="entry name" value="Zinc finger protein 404"/>
    <property type="match status" value="1"/>
</dbReference>